<dbReference type="EMBL" id="VSRR010007402">
    <property type="protein sequence ID" value="MPC46828.1"/>
    <property type="molecule type" value="Genomic_DNA"/>
</dbReference>
<name>A0A5B7FPI7_PORTR</name>
<reference evidence="1 2" key="1">
    <citation type="submission" date="2019-05" db="EMBL/GenBank/DDBJ databases">
        <title>Another draft genome of Portunus trituberculatus and its Hox gene families provides insights of decapod evolution.</title>
        <authorList>
            <person name="Jeong J.-H."/>
            <person name="Song I."/>
            <person name="Kim S."/>
            <person name="Choi T."/>
            <person name="Kim D."/>
            <person name="Ryu S."/>
            <person name="Kim W."/>
        </authorList>
    </citation>
    <scope>NUCLEOTIDE SEQUENCE [LARGE SCALE GENOMIC DNA]</scope>
    <source>
        <tissue evidence="1">Muscle</tissue>
    </source>
</reference>
<organism evidence="1 2">
    <name type="scientific">Portunus trituberculatus</name>
    <name type="common">Swimming crab</name>
    <name type="synonym">Neptunus trituberculatus</name>
    <dbReference type="NCBI Taxonomy" id="210409"/>
    <lineage>
        <taxon>Eukaryota</taxon>
        <taxon>Metazoa</taxon>
        <taxon>Ecdysozoa</taxon>
        <taxon>Arthropoda</taxon>
        <taxon>Crustacea</taxon>
        <taxon>Multicrustacea</taxon>
        <taxon>Malacostraca</taxon>
        <taxon>Eumalacostraca</taxon>
        <taxon>Eucarida</taxon>
        <taxon>Decapoda</taxon>
        <taxon>Pleocyemata</taxon>
        <taxon>Brachyura</taxon>
        <taxon>Eubrachyura</taxon>
        <taxon>Portunoidea</taxon>
        <taxon>Portunidae</taxon>
        <taxon>Portuninae</taxon>
        <taxon>Portunus</taxon>
    </lineage>
</organism>
<comment type="caution">
    <text evidence="1">The sequence shown here is derived from an EMBL/GenBank/DDBJ whole genome shotgun (WGS) entry which is preliminary data.</text>
</comment>
<evidence type="ECO:0000313" key="2">
    <source>
        <dbReference type="Proteomes" id="UP000324222"/>
    </source>
</evidence>
<sequence>MTGWMSLPKRRWASLTPHHTHRYLHRHHERPPKETVSPESHIVKCLVDQWEALIPRGEILYRRWTQTGEVSWLMVVPLSKYFTTVEQRLEETYRWARTHLKVSGQALPRLRQEC</sequence>
<proteinExistence type="predicted"/>
<keyword evidence="2" id="KW-1185">Reference proteome</keyword>
<evidence type="ECO:0000313" key="1">
    <source>
        <dbReference type="EMBL" id="MPC46828.1"/>
    </source>
</evidence>
<accession>A0A5B7FPI7</accession>
<gene>
    <name evidence="1" type="ORF">E2C01_040558</name>
</gene>
<dbReference type="Proteomes" id="UP000324222">
    <property type="component" value="Unassembled WGS sequence"/>
</dbReference>
<dbReference type="AlphaFoldDB" id="A0A5B7FPI7"/>
<protein>
    <submittedName>
        <fullName evidence="1">Uncharacterized protein</fullName>
    </submittedName>
</protein>